<dbReference type="EMBL" id="BK015869">
    <property type="protein sequence ID" value="DAD70644.1"/>
    <property type="molecule type" value="Genomic_DNA"/>
</dbReference>
<evidence type="ECO:0000313" key="1">
    <source>
        <dbReference type="EMBL" id="DAD70644.1"/>
    </source>
</evidence>
<sequence length="91" mass="10976">MYIPLHRQIIRTSNNIKHINSMKALNKQQEVQVYYEWCYNNYEVRTKLELKGRGIKKSEYTEGVYFVTPKALEKLEEKYICARYDVHSLNN</sequence>
<organism evidence="1">
    <name type="scientific">Siphoviridae sp. ctvod4</name>
    <dbReference type="NCBI Taxonomy" id="2827595"/>
    <lineage>
        <taxon>Viruses</taxon>
        <taxon>Duplodnaviria</taxon>
        <taxon>Heunggongvirae</taxon>
        <taxon>Uroviricota</taxon>
        <taxon>Caudoviricetes</taxon>
    </lineage>
</organism>
<protein>
    <submittedName>
        <fullName evidence="1">Uncharacterized protein</fullName>
    </submittedName>
</protein>
<accession>A0A8S5LKN2</accession>
<reference evidence="1" key="1">
    <citation type="journal article" date="2021" name="Proc. Natl. Acad. Sci. U.S.A.">
        <title>A Catalog of Tens of Thousands of Viruses from Human Metagenomes Reveals Hidden Associations with Chronic Diseases.</title>
        <authorList>
            <person name="Tisza M.J."/>
            <person name="Buck C.B."/>
        </authorList>
    </citation>
    <scope>NUCLEOTIDE SEQUENCE</scope>
    <source>
        <strain evidence="1">Ctvod4</strain>
    </source>
</reference>
<proteinExistence type="predicted"/>
<name>A0A8S5LKN2_9CAUD</name>